<dbReference type="EMBL" id="JAGSOT010000092">
    <property type="protein sequence ID" value="MBR7798162.1"/>
    <property type="molecule type" value="Genomic_DNA"/>
</dbReference>
<dbReference type="PIRSF" id="PIRSF000883">
    <property type="entry name" value="Pesterase_MJ0912"/>
    <property type="match status" value="1"/>
</dbReference>
<dbReference type="InterPro" id="IPR029052">
    <property type="entry name" value="Metallo-depent_PP-like"/>
</dbReference>
<protein>
    <recommendedName>
        <fullName evidence="2">Phosphoesterase</fullName>
        <ecNumber evidence="2">3.1.4.-</ecNumber>
    </recommendedName>
</protein>
<feature type="domain" description="Calcineurin-like phosphoesterase" evidence="3">
    <location>
        <begin position="1"/>
        <end position="193"/>
    </location>
</feature>
<dbReference type="InterPro" id="IPR000979">
    <property type="entry name" value="Phosphodiesterase_MJ0936/Vps29"/>
</dbReference>
<dbReference type="NCBIfam" id="TIGR00040">
    <property type="entry name" value="yfcE"/>
    <property type="match status" value="1"/>
</dbReference>
<dbReference type="InterPro" id="IPR011152">
    <property type="entry name" value="Pesterase_MJ0912"/>
</dbReference>
<keyword evidence="5" id="KW-1185">Reference proteome</keyword>
<dbReference type="InterPro" id="IPR024654">
    <property type="entry name" value="Calcineurin-like_PHP_lpxH"/>
</dbReference>
<dbReference type="AlphaFoldDB" id="A0A941DZE4"/>
<dbReference type="PANTHER" id="PTHR42850:SF2">
    <property type="entry name" value="BLL5683 PROTEIN"/>
    <property type="match status" value="1"/>
</dbReference>
<dbReference type="GO" id="GO:0005737">
    <property type="term" value="C:cytoplasm"/>
    <property type="evidence" value="ECO:0007669"/>
    <property type="project" value="TreeGrafter"/>
</dbReference>
<evidence type="ECO:0000256" key="1">
    <source>
        <dbReference type="ARBA" id="ARBA00008950"/>
    </source>
</evidence>
<sequence>MKIAALYDIHGNLPALNAVLNELKEVQPDLIFIGGDIVSGPMPEKTLERLIQLGDKARYIRGNGDREVVMAFEGESLEHMSEKGSEKQQWVANQLTSSQRDFLSKMPTKKTLYIKGLGNILFCHATPTSDEEIFTPHTSKERLEAIFNDVNEPIVVCGHTHIQFKAEVGDLCILNAGSVGMPFADERGAYWLLLSSQGYEFRRTPYDEEAAAKEIGASNDPQAQAFVNTYVQNVMTKSKGMEILESLVKKR</sequence>
<dbReference type="Pfam" id="PF12850">
    <property type="entry name" value="Metallophos_2"/>
    <property type="match status" value="1"/>
</dbReference>
<dbReference type="Gene3D" id="3.60.21.10">
    <property type="match status" value="1"/>
</dbReference>
<dbReference type="PANTHER" id="PTHR42850">
    <property type="entry name" value="METALLOPHOSPHOESTERASE"/>
    <property type="match status" value="1"/>
</dbReference>
<dbReference type="Proteomes" id="UP000675284">
    <property type="component" value="Unassembled WGS sequence"/>
</dbReference>
<comment type="caution">
    <text evidence="4">The sequence shown here is derived from an EMBL/GenBank/DDBJ whole genome shotgun (WGS) entry which is preliminary data.</text>
</comment>
<dbReference type="GO" id="GO:0046872">
    <property type="term" value="F:metal ion binding"/>
    <property type="evidence" value="ECO:0007669"/>
    <property type="project" value="UniProtKB-KW"/>
</dbReference>
<name>A0A941DZE4_9BACI</name>
<dbReference type="EC" id="3.1.4.-" evidence="2"/>
<keyword evidence="2" id="KW-0479">Metal-binding</keyword>
<reference evidence="4" key="1">
    <citation type="submission" date="2021-04" db="EMBL/GenBank/DDBJ databases">
        <title>Isolation and polyphasic classification of algal microorganism.</title>
        <authorList>
            <person name="Wang S."/>
        </authorList>
    </citation>
    <scope>NUCLEOTIDE SEQUENCE</scope>
    <source>
        <strain evidence="4">720a</strain>
    </source>
</reference>
<dbReference type="SUPFAM" id="SSF56300">
    <property type="entry name" value="Metallo-dependent phosphatases"/>
    <property type="match status" value="1"/>
</dbReference>
<comment type="cofactor">
    <cofactor evidence="2">
        <name>a divalent metal cation</name>
        <dbReference type="ChEBI" id="CHEBI:60240"/>
    </cofactor>
</comment>
<organism evidence="4 5">
    <name type="scientific">Virgibacillus salarius</name>
    <dbReference type="NCBI Taxonomy" id="447199"/>
    <lineage>
        <taxon>Bacteria</taxon>
        <taxon>Bacillati</taxon>
        <taxon>Bacillota</taxon>
        <taxon>Bacilli</taxon>
        <taxon>Bacillales</taxon>
        <taxon>Bacillaceae</taxon>
        <taxon>Virgibacillus</taxon>
    </lineage>
</organism>
<accession>A0A941DZE4</accession>
<dbReference type="RefSeq" id="WP_166530986.1">
    <property type="nucleotide sequence ID" value="NZ_JAGSOT010000092.1"/>
</dbReference>
<comment type="similarity">
    <text evidence="1 2">Belongs to the metallophosphoesterase superfamily. YfcE family.</text>
</comment>
<evidence type="ECO:0000313" key="5">
    <source>
        <dbReference type="Proteomes" id="UP000675284"/>
    </source>
</evidence>
<dbReference type="InterPro" id="IPR050126">
    <property type="entry name" value="Ap4A_hydrolase"/>
</dbReference>
<gene>
    <name evidence="4" type="ORF">KCX74_19280</name>
</gene>
<dbReference type="GO" id="GO:0016791">
    <property type="term" value="F:phosphatase activity"/>
    <property type="evidence" value="ECO:0007669"/>
    <property type="project" value="TreeGrafter"/>
</dbReference>
<evidence type="ECO:0000313" key="4">
    <source>
        <dbReference type="EMBL" id="MBR7798162.1"/>
    </source>
</evidence>
<evidence type="ECO:0000259" key="3">
    <source>
        <dbReference type="Pfam" id="PF12850"/>
    </source>
</evidence>
<proteinExistence type="inferred from homology"/>
<evidence type="ECO:0000256" key="2">
    <source>
        <dbReference type="RuleBase" id="RU362039"/>
    </source>
</evidence>